<dbReference type="InterPro" id="IPR020075">
    <property type="entry name" value="Uncharacterised_AF2234"/>
</dbReference>
<comment type="caution">
    <text evidence="1">The sequence shown here is derived from an EMBL/GenBank/DDBJ whole genome shotgun (WGS) entry which is preliminary data.</text>
</comment>
<evidence type="ECO:0008006" key="3">
    <source>
        <dbReference type="Google" id="ProtNLM"/>
    </source>
</evidence>
<protein>
    <recommendedName>
        <fullName evidence="3">DUF2769 domain-containing protein</fullName>
    </recommendedName>
</protein>
<keyword evidence="2" id="KW-1185">Reference proteome</keyword>
<evidence type="ECO:0000313" key="2">
    <source>
        <dbReference type="Proteomes" id="UP000019483"/>
    </source>
</evidence>
<evidence type="ECO:0000313" key="1">
    <source>
        <dbReference type="EMBL" id="ETA68712.1"/>
    </source>
</evidence>
<dbReference type="EMBL" id="AZAJ01000001">
    <property type="protein sequence ID" value="ETA68712.1"/>
    <property type="molecule type" value="Genomic_DNA"/>
</dbReference>
<sequence length="37" mass="4121">MFCSKGACPEVEKKGCLCQECIIHSKFGLDGEYFCSE</sequence>
<reference evidence="1 2" key="1">
    <citation type="submission" date="2013-08" db="EMBL/GenBank/DDBJ databases">
        <authorList>
            <consortium name="DOE Joint Genome Institute"/>
            <person name="Eisen J."/>
            <person name="Huntemann M."/>
            <person name="Han J."/>
            <person name="Chen A."/>
            <person name="Kyrpides N."/>
            <person name="Mavromatis K."/>
            <person name="Markowitz V."/>
            <person name="Palaniappan K."/>
            <person name="Ivanova N."/>
            <person name="Schaumberg A."/>
            <person name="Pati A."/>
            <person name="Liolios K."/>
            <person name="Nordberg H.P."/>
            <person name="Cantor M.N."/>
            <person name="Hua S.X."/>
            <person name="Woyke T."/>
        </authorList>
    </citation>
    <scope>NUCLEOTIDE SEQUENCE [LARGE SCALE GENOMIC DNA]</scope>
    <source>
        <strain evidence="1 2">DSM 2278</strain>
    </source>
</reference>
<name>W9DYD4_METTI</name>
<organism evidence="1 2">
    <name type="scientific">Methanolobus tindarius DSM 2278</name>
    <dbReference type="NCBI Taxonomy" id="1090322"/>
    <lineage>
        <taxon>Archaea</taxon>
        <taxon>Methanobacteriati</taxon>
        <taxon>Methanobacteriota</taxon>
        <taxon>Stenosarchaea group</taxon>
        <taxon>Methanomicrobia</taxon>
        <taxon>Methanosarcinales</taxon>
        <taxon>Methanosarcinaceae</taxon>
        <taxon>Methanolobus</taxon>
    </lineage>
</organism>
<dbReference type="Proteomes" id="UP000019483">
    <property type="component" value="Unassembled WGS sequence"/>
</dbReference>
<dbReference type="AlphaFoldDB" id="W9DYD4"/>
<accession>W9DYD4</accession>
<dbReference type="Pfam" id="PF10967">
    <property type="entry name" value="DUF2769"/>
    <property type="match status" value="1"/>
</dbReference>
<gene>
    <name evidence="1" type="ORF">MettiDRAFT_2191</name>
</gene>
<proteinExistence type="predicted"/>